<dbReference type="STRING" id="580340.Tlie_0110"/>
<proteinExistence type="inferred from homology"/>
<keyword evidence="6" id="KW-0975">Bacterial flagellum</keyword>
<evidence type="ECO:0000259" key="8">
    <source>
        <dbReference type="Pfam" id="PF22638"/>
    </source>
</evidence>
<name>G7V5V1_THELD</name>
<dbReference type="PANTHER" id="PTHR30033">
    <property type="entry name" value="FLAGELLAR HOOK-ASSOCIATED PROTEIN 1"/>
    <property type="match status" value="1"/>
</dbReference>
<evidence type="ECO:0000256" key="3">
    <source>
        <dbReference type="ARBA" id="ARBA00009677"/>
    </source>
</evidence>
<comment type="subcellular location">
    <subcellularLocation>
        <location evidence="1">Bacterial flagellum</location>
    </subcellularLocation>
    <subcellularLocation>
        <location evidence="2">Secreted</location>
    </subcellularLocation>
</comment>
<reference evidence="10" key="1">
    <citation type="submission" date="2011-10" db="EMBL/GenBank/DDBJ databases">
        <title>The complete genome of chromosome of Thermovirga lienii DSM 17291.</title>
        <authorList>
            <consortium name="US DOE Joint Genome Institute (JGI-PGF)"/>
            <person name="Lucas S."/>
            <person name="Copeland A."/>
            <person name="Lapidus A."/>
            <person name="Glavina del Rio T."/>
            <person name="Dalin E."/>
            <person name="Tice H."/>
            <person name="Bruce D."/>
            <person name="Goodwin L."/>
            <person name="Pitluck S."/>
            <person name="Peters L."/>
            <person name="Mikhailova N."/>
            <person name="Saunders E."/>
            <person name="Kyrpides N."/>
            <person name="Mavromatis K."/>
            <person name="Ivanova N."/>
            <person name="Last F.I."/>
            <person name="Brettin T."/>
            <person name="Detter J.C."/>
            <person name="Han C."/>
            <person name="Larimer F."/>
            <person name="Land M."/>
            <person name="Hauser L."/>
            <person name="Markowitz V."/>
            <person name="Cheng J.-F."/>
            <person name="Hugenholtz P."/>
            <person name="Woyke T."/>
            <person name="Wu D."/>
            <person name="Spring S."/>
            <person name="Schroeder M."/>
            <person name="Brambilla E.-M."/>
            <person name="Klenk H.-P."/>
            <person name="Eisen J.A."/>
        </authorList>
    </citation>
    <scope>NUCLEOTIDE SEQUENCE [LARGE SCALE GENOMIC DNA]</scope>
    <source>
        <strain evidence="10">ATCC BAA-1197 / DSM 17291 / Cas60314</strain>
    </source>
</reference>
<evidence type="ECO:0000256" key="4">
    <source>
        <dbReference type="ARBA" id="ARBA00016244"/>
    </source>
</evidence>
<keyword evidence="9" id="KW-0282">Flagellum</keyword>
<dbReference type="GO" id="GO:0005576">
    <property type="term" value="C:extracellular region"/>
    <property type="evidence" value="ECO:0007669"/>
    <property type="project" value="UniProtKB-SubCell"/>
</dbReference>
<feature type="domain" description="Flagellar hook-associated protein FlgK helical" evidence="8">
    <location>
        <begin position="598"/>
        <end position="661"/>
    </location>
</feature>
<dbReference type="InterPro" id="IPR053927">
    <property type="entry name" value="FlgK_helical"/>
</dbReference>
<evidence type="ECO:0000313" key="10">
    <source>
        <dbReference type="Proteomes" id="UP000005868"/>
    </source>
</evidence>
<keyword evidence="9" id="KW-0969">Cilium</keyword>
<dbReference type="eggNOG" id="COG1256">
    <property type="taxonomic scope" value="Bacteria"/>
</dbReference>
<dbReference type="OrthoDB" id="9802553at2"/>
<evidence type="ECO:0000256" key="1">
    <source>
        <dbReference type="ARBA" id="ARBA00004365"/>
    </source>
</evidence>
<feature type="domain" description="Flagellar basal-body/hook protein C-terminal" evidence="7">
    <location>
        <begin position="777"/>
        <end position="814"/>
    </location>
</feature>
<dbReference type="Pfam" id="PF06429">
    <property type="entry name" value="Flg_bbr_C"/>
    <property type="match status" value="1"/>
</dbReference>
<dbReference type="HOGENOM" id="CLU_012762_1_1_0"/>
<dbReference type="InterPro" id="IPR010930">
    <property type="entry name" value="Flg_bb/hook_C_dom"/>
</dbReference>
<protein>
    <recommendedName>
        <fullName evidence="4">Flagellar hook-associated protein 1</fullName>
    </recommendedName>
</protein>
<keyword evidence="5" id="KW-0964">Secreted</keyword>
<evidence type="ECO:0000256" key="2">
    <source>
        <dbReference type="ARBA" id="ARBA00004613"/>
    </source>
</evidence>
<dbReference type="eggNOG" id="COG4786">
    <property type="taxonomic scope" value="Bacteria"/>
</dbReference>
<dbReference type="PANTHER" id="PTHR30033:SF1">
    <property type="entry name" value="FLAGELLAR HOOK-ASSOCIATED PROTEIN 1"/>
    <property type="match status" value="1"/>
</dbReference>
<feature type="domain" description="Flagellar hook-associated protein FlgK helical" evidence="8">
    <location>
        <begin position="103"/>
        <end position="273"/>
    </location>
</feature>
<keyword evidence="10" id="KW-1185">Reference proteome</keyword>
<dbReference type="AlphaFoldDB" id="G7V5V1"/>
<dbReference type="GO" id="GO:0044780">
    <property type="term" value="P:bacterial-type flagellum assembly"/>
    <property type="evidence" value="ECO:0007669"/>
    <property type="project" value="InterPro"/>
</dbReference>
<sequence length="821" mass="89189">MSNTFSGLEIGRRALNYFRQAIETSGHNISNADIEGYSRQRVEASPTDPYTVPGINSPAGAGQIGTGVGIDAIIRIRDAFLDEQFRQESTKEGYWEAVSTSLEYVEMFLGEPSENAISGSLSKLNDALNELQKNPDSSATRESFLRELDNFYTTVNHIYENLDEYRSSLDQEVQLKVDEANSLLDRIAALNGQIKTIKALGDEPNDLMDQRDNLIDQLSKLVDVKVSQADSLGSISVSLAGRILVQDDLARHLMLVPQDGNNGFYDVQIEDNEFATSNNPQTATAAISPEATEGVHSVEISRLANEKHWAIGDSTGISGFASKDESLGIEGGFSIQVGTNGYSPSSSSLAGGVILTSPSTGDLTHYTFRAAAGGKEQVITVDWDTTSGSWIINGSFDAGNQLETTDLANFINDPSNGVPLYASVDPSGEKITFKGQEGHLVSLTDIEGNLVSLMGIKKDFPTVQISITEEDSLQTIVNKINSAYSINSQPSSPEEWLHASIEQAVNGTFYIKLESNVIGENYRINITPSEGRSLFAAQKLGLVDSDGKTNIIQHSEDALFKVDSQNYLSATNVFTKARPITSYNAFKADTLEEVIPGVELHLHGVGRTDIRIERHVSGGYIAGLIMSRDELVREAMNFLNDFAKTLSDQMNAIHYSGHGISSGADLTGTPLLSPIDREKEAASALSVNSTLWERTYLLATASDDGTGHTTGSGDASKALELIQLFSKRVFNEDSATAEDYYQSFIASVGSQSRQAAVMEENQSVLTEQISNQKQSIMGVNIDEEMTNIITYQHSYQAISRYITVLDELLDKVINGMGIAGR</sequence>
<dbReference type="GO" id="GO:0005198">
    <property type="term" value="F:structural molecule activity"/>
    <property type="evidence" value="ECO:0007669"/>
    <property type="project" value="InterPro"/>
</dbReference>
<dbReference type="EMBL" id="CP003096">
    <property type="protein sequence ID" value="AER65856.1"/>
    <property type="molecule type" value="Genomic_DNA"/>
</dbReference>
<dbReference type="InterPro" id="IPR002371">
    <property type="entry name" value="FlgK"/>
</dbReference>
<evidence type="ECO:0000256" key="6">
    <source>
        <dbReference type="ARBA" id="ARBA00023143"/>
    </source>
</evidence>
<dbReference type="Proteomes" id="UP000005868">
    <property type="component" value="Chromosome"/>
</dbReference>
<keyword evidence="9" id="KW-0966">Cell projection</keyword>
<evidence type="ECO:0000259" key="7">
    <source>
        <dbReference type="Pfam" id="PF06429"/>
    </source>
</evidence>
<accession>G7V5V1</accession>
<evidence type="ECO:0000313" key="9">
    <source>
        <dbReference type="EMBL" id="AER65856.1"/>
    </source>
</evidence>
<dbReference type="SUPFAM" id="SSF64518">
    <property type="entry name" value="Phase 1 flagellin"/>
    <property type="match status" value="1"/>
</dbReference>
<evidence type="ECO:0000256" key="5">
    <source>
        <dbReference type="ARBA" id="ARBA00022525"/>
    </source>
</evidence>
<reference evidence="9 10" key="2">
    <citation type="journal article" date="2012" name="Stand. Genomic Sci.">
        <title>Genome sequence of the moderately thermophilic, amino-acid-degrading and sulfur-reducing bacterium Thermovirga lienii type strain (Cas60314(T)).</title>
        <authorList>
            <person name="Goker M."/>
            <person name="Saunders E."/>
            <person name="Lapidus A."/>
            <person name="Nolan M."/>
            <person name="Lucas S."/>
            <person name="Hammon N."/>
            <person name="Deshpande S."/>
            <person name="Cheng J.F."/>
            <person name="Han C."/>
            <person name="Tapia R."/>
            <person name="Goodwin L.A."/>
            <person name="Pitluck S."/>
            <person name="Liolios K."/>
            <person name="Mavromatis K."/>
            <person name="Pagani I."/>
            <person name="Ivanova N."/>
            <person name="Mikhailova N."/>
            <person name="Pati A."/>
            <person name="Chen A."/>
            <person name="Palaniappan K."/>
            <person name="Land M."/>
            <person name="Chang Y.J."/>
            <person name="Jeffries C.D."/>
            <person name="Brambilla E.M."/>
            <person name="Rohde M."/>
            <person name="Spring S."/>
            <person name="Detter J.C."/>
            <person name="Woyke T."/>
            <person name="Bristow J."/>
            <person name="Eisen J.A."/>
            <person name="Markowitz V."/>
            <person name="Hugenholtz P."/>
            <person name="Kyrpides N.C."/>
            <person name="Klenk H.P."/>
        </authorList>
    </citation>
    <scope>NUCLEOTIDE SEQUENCE [LARGE SCALE GENOMIC DNA]</scope>
    <source>
        <strain evidence="10">ATCC BAA-1197 / DSM 17291 / Cas60314</strain>
    </source>
</reference>
<dbReference type="eggNOG" id="COG1345">
    <property type="taxonomic scope" value="Bacteria"/>
</dbReference>
<dbReference type="GO" id="GO:0009424">
    <property type="term" value="C:bacterial-type flagellum hook"/>
    <property type="evidence" value="ECO:0007669"/>
    <property type="project" value="InterPro"/>
</dbReference>
<dbReference type="NCBIfam" id="TIGR02492">
    <property type="entry name" value="flgK_ends"/>
    <property type="match status" value="1"/>
</dbReference>
<organism evidence="9 10">
    <name type="scientific">Thermovirga lienii (strain ATCC BAA-1197 / DSM 17291 / Cas60314)</name>
    <dbReference type="NCBI Taxonomy" id="580340"/>
    <lineage>
        <taxon>Bacteria</taxon>
        <taxon>Thermotogati</taxon>
        <taxon>Synergistota</taxon>
        <taxon>Synergistia</taxon>
        <taxon>Synergistales</taxon>
        <taxon>Thermovirgaceae</taxon>
        <taxon>Thermovirga</taxon>
    </lineage>
</organism>
<dbReference type="Pfam" id="PF22638">
    <property type="entry name" value="FlgK_D1"/>
    <property type="match status" value="2"/>
</dbReference>
<comment type="similarity">
    <text evidence="3">Belongs to the flagella basal body rod proteins family.</text>
</comment>
<gene>
    <name evidence="9" type="ordered locus">Tlie_0110</name>
</gene>
<dbReference type="KEGG" id="tli:Tlie_0110"/>